<evidence type="ECO:0000313" key="8">
    <source>
        <dbReference type="Proteomes" id="UP000230078"/>
    </source>
</evidence>
<dbReference type="InterPro" id="IPR020545">
    <property type="entry name" value="Asp_carbamoyltransf_reg_N"/>
</dbReference>
<evidence type="ECO:0000256" key="4">
    <source>
        <dbReference type="HAMAP-Rule" id="MF_00002"/>
    </source>
</evidence>
<dbReference type="Gene3D" id="3.30.70.140">
    <property type="entry name" value="Aspartate carbamoyltransferase regulatory subunit, N-terminal domain"/>
    <property type="match status" value="1"/>
</dbReference>
<dbReference type="InterPro" id="IPR036792">
    <property type="entry name" value="Asp_carbatrfase_reg_C_sf"/>
</dbReference>
<evidence type="ECO:0000256" key="2">
    <source>
        <dbReference type="ARBA" id="ARBA00022833"/>
    </source>
</evidence>
<dbReference type="GO" id="GO:0046872">
    <property type="term" value="F:metal ion binding"/>
    <property type="evidence" value="ECO:0007669"/>
    <property type="project" value="UniProtKB-KW"/>
</dbReference>
<dbReference type="GO" id="GO:0016740">
    <property type="term" value="F:transferase activity"/>
    <property type="evidence" value="ECO:0007669"/>
    <property type="project" value="UniProtKB-KW"/>
</dbReference>
<feature type="binding site" evidence="4">
    <location>
        <position position="118"/>
    </location>
    <ligand>
        <name>Zn(2+)</name>
        <dbReference type="ChEBI" id="CHEBI:29105"/>
    </ligand>
</feature>
<keyword evidence="1 4" id="KW-0479">Metal-binding</keyword>
<comment type="function">
    <text evidence="4">Involved in allosteric regulation of aspartate carbamoyltransferase.</text>
</comment>
<dbReference type="SUPFAM" id="SSF54893">
    <property type="entry name" value="Aspartate carbamoyltransferase, Regulatory-chain, N-terminal domain"/>
    <property type="match status" value="1"/>
</dbReference>
<feature type="binding site" evidence="4">
    <location>
        <position position="123"/>
    </location>
    <ligand>
        <name>Zn(2+)</name>
        <dbReference type="ChEBI" id="CHEBI:29105"/>
    </ligand>
</feature>
<protein>
    <recommendedName>
        <fullName evidence="4">Aspartate carbamoyltransferase regulatory chain</fullName>
    </recommendedName>
</protein>
<keyword evidence="3 4" id="KW-0665">Pyrimidine biosynthesis</keyword>
<feature type="domain" description="Aspartate carbamoyltransferase regulatory subunit N-terminal" evidence="5">
    <location>
        <begin position="17"/>
        <end position="106"/>
    </location>
</feature>
<sequence length="165" mass="18638">MNMTTFSHPTKDLRSFKVFTIEEGTVIDHIDAGQALNIIRVLNLASDDTIVTVGLNLPSKKLGHKDLIKVEFRNLTPEEANKVAIFAPHSSINIIHNYEVTDKFSVTVPTSIERLIVCPNPSCITNAEHMNTLFHVSNGGAHLKFTCHYCEKKFQHDDILEYRYS</sequence>
<feature type="binding site" evidence="4">
    <location>
        <position position="147"/>
    </location>
    <ligand>
        <name>Zn(2+)</name>
        <dbReference type="ChEBI" id="CHEBI:29105"/>
    </ligand>
</feature>
<comment type="subunit">
    <text evidence="4">Contains catalytic and regulatory chains.</text>
</comment>
<dbReference type="Pfam" id="PF02748">
    <property type="entry name" value="PyrI_C"/>
    <property type="match status" value="1"/>
</dbReference>
<dbReference type="PANTHER" id="PTHR35805:SF1">
    <property type="entry name" value="ASPARTATE CARBAMOYLTRANSFERASE REGULATORY CHAIN"/>
    <property type="match status" value="1"/>
</dbReference>
<dbReference type="PANTHER" id="PTHR35805">
    <property type="entry name" value="ASPARTATE CARBAMOYLTRANSFERASE REGULATORY CHAIN"/>
    <property type="match status" value="1"/>
</dbReference>
<comment type="caution">
    <text evidence="7">The sequence shown here is derived from an EMBL/GenBank/DDBJ whole genome shotgun (WGS) entry which is preliminary data.</text>
</comment>
<reference evidence="8" key="1">
    <citation type="submission" date="2017-09" db="EMBL/GenBank/DDBJ databases">
        <title>Depth-based differentiation of microbial function through sediment-hosted aquifers and enrichment of novel symbionts in the deep terrestrial subsurface.</title>
        <authorList>
            <person name="Probst A.J."/>
            <person name="Ladd B."/>
            <person name="Jarett J.K."/>
            <person name="Geller-Mcgrath D.E."/>
            <person name="Sieber C.M.K."/>
            <person name="Emerson J.B."/>
            <person name="Anantharaman K."/>
            <person name="Thomas B.C."/>
            <person name="Malmstrom R."/>
            <person name="Stieglmeier M."/>
            <person name="Klingl A."/>
            <person name="Woyke T."/>
            <person name="Ryan C.M."/>
            <person name="Banfield J.F."/>
        </authorList>
    </citation>
    <scope>NUCLEOTIDE SEQUENCE [LARGE SCALE GENOMIC DNA]</scope>
</reference>
<keyword evidence="7" id="KW-0808">Transferase</keyword>
<dbReference type="InterPro" id="IPR020542">
    <property type="entry name" value="Asp_carbamoyltrfase_reg_C"/>
</dbReference>
<dbReference type="GO" id="GO:0006207">
    <property type="term" value="P:'de novo' pyrimidine nucleobase biosynthetic process"/>
    <property type="evidence" value="ECO:0007669"/>
    <property type="project" value="InterPro"/>
</dbReference>
<feature type="domain" description="Aspartate carbamoyltransferase regulatory subunit C-terminal" evidence="6">
    <location>
        <begin position="112"/>
        <end position="159"/>
    </location>
</feature>
<dbReference type="GO" id="GO:0006221">
    <property type="term" value="P:pyrimidine nucleotide biosynthetic process"/>
    <property type="evidence" value="ECO:0007669"/>
    <property type="project" value="UniProtKB-UniRule"/>
</dbReference>
<dbReference type="HAMAP" id="MF_00002">
    <property type="entry name" value="Asp_carb_tr_reg"/>
    <property type="match status" value="1"/>
</dbReference>
<evidence type="ECO:0000256" key="1">
    <source>
        <dbReference type="ARBA" id="ARBA00022723"/>
    </source>
</evidence>
<dbReference type="Gene3D" id="2.30.30.20">
    <property type="entry name" value="Aspartate carbamoyltransferase regulatory subunit, C-terminal domain"/>
    <property type="match status" value="1"/>
</dbReference>
<keyword evidence="2 4" id="KW-0862">Zinc</keyword>
<evidence type="ECO:0000259" key="6">
    <source>
        <dbReference type="Pfam" id="PF02748"/>
    </source>
</evidence>
<dbReference type="Proteomes" id="UP000230078">
    <property type="component" value="Unassembled WGS sequence"/>
</dbReference>
<dbReference type="NCBIfam" id="TIGR00240">
    <property type="entry name" value="ATCase_reg"/>
    <property type="match status" value="1"/>
</dbReference>
<dbReference type="SUPFAM" id="SSF57825">
    <property type="entry name" value="Aspartate carbamoyltransferase, Regulatory-chain, C-terminal domain"/>
    <property type="match status" value="1"/>
</dbReference>
<gene>
    <name evidence="4" type="primary">pyrI</name>
    <name evidence="7" type="ORF">COX83_01365</name>
</gene>
<evidence type="ECO:0000256" key="3">
    <source>
        <dbReference type="ARBA" id="ARBA00022975"/>
    </source>
</evidence>
<comment type="cofactor">
    <cofactor evidence="4">
        <name>Zn(2+)</name>
        <dbReference type="ChEBI" id="CHEBI:29105"/>
    </cofactor>
    <text evidence="4">Binds 1 zinc ion per subunit.</text>
</comment>
<evidence type="ECO:0000259" key="5">
    <source>
        <dbReference type="Pfam" id="PF01948"/>
    </source>
</evidence>
<dbReference type="AlphaFoldDB" id="A0A2M7V4X2"/>
<dbReference type="Pfam" id="PF01948">
    <property type="entry name" value="PyrI"/>
    <property type="match status" value="1"/>
</dbReference>
<dbReference type="InterPro" id="IPR002801">
    <property type="entry name" value="Asp_carbamoylTrfase_reg"/>
</dbReference>
<evidence type="ECO:0000313" key="7">
    <source>
        <dbReference type="EMBL" id="PIZ93620.1"/>
    </source>
</evidence>
<name>A0A2M7V4X2_9BACT</name>
<feature type="binding site" evidence="4">
    <location>
        <position position="150"/>
    </location>
    <ligand>
        <name>Zn(2+)</name>
        <dbReference type="ChEBI" id="CHEBI:29105"/>
    </ligand>
</feature>
<dbReference type="InterPro" id="IPR036793">
    <property type="entry name" value="Asp_carbatrfase_reg_N_sf"/>
</dbReference>
<organism evidence="7 8">
    <name type="scientific">Candidatus Magasanikbacteria bacterium CG_4_10_14_0_2_um_filter_41_31</name>
    <dbReference type="NCBI Taxonomy" id="1974639"/>
    <lineage>
        <taxon>Bacteria</taxon>
        <taxon>Candidatus Magasanikiibacteriota</taxon>
    </lineage>
</organism>
<dbReference type="GO" id="GO:0009347">
    <property type="term" value="C:aspartate carbamoyltransferase complex"/>
    <property type="evidence" value="ECO:0007669"/>
    <property type="project" value="InterPro"/>
</dbReference>
<comment type="similarity">
    <text evidence="4">Belongs to the PyrI family.</text>
</comment>
<proteinExistence type="inferred from homology"/>
<accession>A0A2M7V4X2</accession>
<dbReference type="EMBL" id="PFPI01000018">
    <property type="protein sequence ID" value="PIZ93620.1"/>
    <property type="molecule type" value="Genomic_DNA"/>
</dbReference>